<dbReference type="PATRIC" id="fig|838561.3.peg.822"/>
<feature type="transmembrane region" description="Helical" evidence="1">
    <location>
        <begin position="65"/>
        <end position="87"/>
    </location>
</feature>
<feature type="transmembrane region" description="Helical" evidence="1">
    <location>
        <begin position="143"/>
        <end position="162"/>
    </location>
</feature>
<evidence type="ECO:0000313" key="3">
    <source>
        <dbReference type="Proteomes" id="UP000019260"/>
    </source>
</evidence>
<dbReference type="KEGG" id="smir:SMM_0717"/>
<dbReference type="RefSeq" id="WP_236681351.1">
    <property type="nucleotide sequence ID" value="NZ_CP002082.1"/>
</dbReference>
<dbReference type="Proteomes" id="UP000019260">
    <property type="component" value="Chromosome"/>
</dbReference>
<gene>
    <name evidence="2" type="ORF">P344_04315</name>
</gene>
<name>W0GPX9_9MOLU</name>
<keyword evidence="3" id="KW-1185">Reference proteome</keyword>
<evidence type="ECO:0000256" key="1">
    <source>
        <dbReference type="SAM" id="Phobius"/>
    </source>
</evidence>
<dbReference type="KEGG" id="smia:P344_04315"/>
<dbReference type="EMBL" id="CP006720">
    <property type="protein sequence ID" value="AHI58188.1"/>
    <property type="molecule type" value="Genomic_DNA"/>
</dbReference>
<dbReference type="STRING" id="838561.P344_04315"/>
<proteinExistence type="predicted"/>
<keyword evidence="1" id="KW-0472">Membrane</keyword>
<protein>
    <submittedName>
        <fullName evidence="2">Uncharacterized protein</fullName>
    </submittedName>
</protein>
<organism evidence="2 3">
    <name type="scientific">Spiroplasma mirum ATCC 29335</name>
    <dbReference type="NCBI Taxonomy" id="838561"/>
    <lineage>
        <taxon>Bacteria</taxon>
        <taxon>Bacillati</taxon>
        <taxon>Mycoplasmatota</taxon>
        <taxon>Mollicutes</taxon>
        <taxon>Entomoplasmatales</taxon>
        <taxon>Spiroplasmataceae</taxon>
        <taxon>Spiroplasma</taxon>
    </lineage>
</organism>
<feature type="transmembrane region" description="Helical" evidence="1">
    <location>
        <begin position="107"/>
        <end position="131"/>
    </location>
</feature>
<reference evidence="2 3" key="1">
    <citation type="submission" date="2013-09" db="EMBL/GenBank/DDBJ databases">
        <title>Complete genome sequence of Spiroplasma mirum suckling mouse cataract agent.</title>
        <authorList>
            <person name="Landry C.A."/>
            <person name="Bastian F.O."/>
            <person name="Thune R.L."/>
        </authorList>
    </citation>
    <scope>NUCLEOTIDE SEQUENCE [LARGE SCALE GENOMIC DNA]</scope>
    <source>
        <strain evidence="2 3">SMCA</strain>
    </source>
</reference>
<dbReference type="AlphaFoldDB" id="W0GPX9"/>
<evidence type="ECO:0000313" key="2">
    <source>
        <dbReference type="EMBL" id="AHI58188.1"/>
    </source>
</evidence>
<keyword evidence="1" id="KW-1133">Transmembrane helix</keyword>
<dbReference type="eggNOG" id="COG0697">
    <property type="taxonomic scope" value="Bacteria"/>
</dbReference>
<dbReference type="HOGENOM" id="CLU_1593525_0_0_14"/>
<feature type="transmembrane region" description="Helical" evidence="1">
    <location>
        <begin position="32"/>
        <end position="53"/>
    </location>
</feature>
<sequence length="167" mass="18834">MVHKKTDSAQQTEGISSSEWGKLVERNRKEIGIVYGLIVAFGYSFVPLMLYLIPNNGPYGDLGSISNSTFFVTIQEILGALTMFIFYKPTNFICYFKMLKHKETWLIVLYGLLEKPVAMVFFQLSVMLIIMASDGNDGTVPGLLLNLNVILVAIESVIFFRAKQKYT</sequence>
<accession>W0GPX9</accession>
<keyword evidence="1" id="KW-0812">Transmembrane</keyword>